<dbReference type="OrthoDB" id="9984693at2759"/>
<keyword evidence="3 6" id="KW-1133">Transmembrane helix</keyword>
<dbReference type="PANTHER" id="PTHR13315:SF1">
    <property type="entry name" value="PROTEIN TED1"/>
    <property type="match status" value="1"/>
</dbReference>
<dbReference type="PANTHER" id="PTHR13315">
    <property type="entry name" value="METALLO PHOSPHOESTERASE RELATED"/>
    <property type="match status" value="1"/>
</dbReference>
<evidence type="ECO:0000256" key="2">
    <source>
        <dbReference type="ARBA" id="ARBA00022692"/>
    </source>
</evidence>
<reference evidence="8" key="1">
    <citation type="submission" date="2022-10" db="EMBL/GenBank/DDBJ databases">
        <title>Novel sulphate-reducing endosymbionts in the free-living metamonad Anaeramoeba.</title>
        <authorList>
            <person name="Jerlstrom-Hultqvist J."/>
            <person name="Cepicka I."/>
            <person name="Gallot-Lavallee L."/>
            <person name="Salas-Leiva D."/>
            <person name="Curtis B.A."/>
            <person name="Zahonova K."/>
            <person name="Pipaliya S."/>
            <person name="Dacks J."/>
            <person name="Roger A.J."/>
        </authorList>
    </citation>
    <scope>NUCLEOTIDE SEQUENCE</scope>
    <source>
        <strain evidence="8">BMAN</strain>
    </source>
</reference>
<feature type="region of interest" description="Disordered" evidence="5">
    <location>
        <begin position="71"/>
        <end position="136"/>
    </location>
</feature>
<evidence type="ECO:0000259" key="7">
    <source>
        <dbReference type="Pfam" id="PF00149"/>
    </source>
</evidence>
<keyword evidence="4 6" id="KW-0472">Membrane</keyword>
<comment type="caution">
    <text evidence="8">The sequence shown here is derived from an EMBL/GenBank/DDBJ whole genome shotgun (WGS) entry which is preliminary data.</text>
</comment>
<feature type="domain" description="Calcineurin-like phosphoesterase" evidence="7">
    <location>
        <begin position="275"/>
        <end position="430"/>
    </location>
</feature>
<proteinExistence type="predicted"/>
<dbReference type="InterPro" id="IPR004843">
    <property type="entry name" value="Calcineurin-like_PHP"/>
</dbReference>
<evidence type="ECO:0000313" key="9">
    <source>
        <dbReference type="Proteomes" id="UP001149090"/>
    </source>
</evidence>
<dbReference type="GO" id="GO:0016787">
    <property type="term" value="F:hydrolase activity"/>
    <property type="evidence" value="ECO:0007669"/>
    <property type="project" value="InterPro"/>
</dbReference>
<dbReference type="Pfam" id="PF00149">
    <property type="entry name" value="Metallophos"/>
    <property type="match status" value="1"/>
</dbReference>
<organism evidence="8 9">
    <name type="scientific">Anaeramoeba ignava</name>
    <name type="common">Anaerobic marine amoeba</name>
    <dbReference type="NCBI Taxonomy" id="1746090"/>
    <lineage>
        <taxon>Eukaryota</taxon>
        <taxon>Metamonada</taxon>
        <taxon>Anaeramoebidae</taxon>
        <taxon>Anaeramoeba</taxon>
    </lineage>
</organism>
<sequence>MITNDQTLNLLLNLQEPFFHTEERRSLFSNSTQTETFNVLEEIESEKQIKTSNEQINENQQENSIYPQQETANKQGENKTKKSQSHTNSDSEDEYDSSALSESNDEISHEEKNKTKKISKLNHKKRKKDIEDEPEELKKRKKELVSFLQRKPSPGIGYRLDQFARCGKIFISGWKENSMKKIQTKKPLKVVIKDKLFDFCENHTNQKKKNVRRSITSFMNNMGYINDTKYKRGKMLFRLLDEKNPRNVKKIETFEILNRNSDKDDYKFNQRIERFNNIFELIQKNKSIELITMAGNHDIGYGIECVPFIIERFEKNFNKLNIEMNESNHIFAFLNNIPLDGSLNEIEKSKTWDFVLKLSEVTNEKPIILFMHIPLYKPKGSCSGDSALDQFESIISKNAVVEQNLLSEENSKFILEKIKPKLIFTGHDHYGCIYKHEKNNENNYIFEYTLRSILGDFGGGFVTFEIEENSFSLNQKYNYFVSHFPFPTIMNITIILIWFLISFLVLIFGFCLSIYQFIFIKKEQKEQKEKKE</sequence>
<dbReference type="GO" id="GO:0005783">
    <property type="term" value="C:endoplasmic reticulum"/>
    <property type="evidence" value="ECO:0007669"/>
    <property type="project" value="TreeGrafter"/>
</dbReference>
<evidence type="ECO:0000256" key="5">
    <source>
        <dbReference type="SAM" id="MobiDB-lite"/>
    </source>
</evidence>
<dbReference type="Gene3D" id="3.60.21.10">
    <property type="match status" value="1"/>
</dbReference>
<dbReference type="Proteomes" id="UP001149090">
    <property type="component" value="Unassembled WGS sequence"/>
</dbReference>
<dbReference type="EMBL" id="JAPDFW010000022">
    <property type="protein sequence ID" value="KAJ5079708.1"/>
    <property type="molecule type" value="Genomic_DNA"/>
</dbReference>
<dbReference type="InterPro" id="IPR033308">
    <property type="entry name" value="PGAP5/Cdc1/Ted1"/>
</dbReference>
<dbReference type="GO" id="GO:0016020">
    <property type="term" value="C:membrane"/>
    <property type="evidence" value="ECO:0007669"/>
    <property type="project" value="UniProtKB-SubCell"/>
</dbReference>
<evidence type="ECO:0000256" key="3">
    <source>
        <dbReference type="ARBA" id="ARBA00022989"/>
    </source>
</evidence>
<accession>A0A9Q0RHD7</accession>
<evidence type="ECO:0000256" key="1">
    <source>
        <dbReference type="ARBA" id="ARBA00004141"/>
    </source>
</evidence>
<gene>
    <name evidence="8" type="ORF">M0811_04018</name>
</gene>
<keyword evidence="9" id="KW-1185">Reference proteome</keyword>
<protein>
    <submittedName>
        <fullName evidence="8">Metallo phosphoesterase related</fullName>
    </submittedName>
</protein>
<evidence type="ECO:0000256" key="4">
    <source>
        <dbReference type="ARBA" id="ARBA00023136"/>
    </source>
</evidence>
<name>A0A9Q0RHD7_ANAIG</name>
<keyword evidence="2 6" id="KW-0812">Transmembrane</keyword>
<feature type="compositionally biased region" description="Basic residues" evidence="5">
    <location>
        <begin position="114"/>
        <end position="127"/>
    </location>
</feature>
<dbReference type="AlphaFoldDB" id="A0A9Q0RHD7"/>
<dbReference type="GO" id="GO:0006506">
    <property type="term" value="P:GPI anchor biosynthetic process"/>
    <property type="evidence" value="ECO:0007669"/>
    <property type="project" value="InterPro"/>
</dbReference>
<dbReference type="InterPro" id="IPR029052">
    <property type="entry name" value="Metallo-depent_PP-like"/>
</dbReference>
<evidence type="ECO:0000313" key="8">
    <source>
        <dbReference type="EMBL" id="KAJ5079708.1"/>
    </source>
</evidence>
<dbReference type="SUPFAM" id="SSF56300">
    <property type="entry name" value="Metallo-dependent phosphatases"/>
    <property type="match status" value="1"/>
</dbReference>
<comment type="subcellular location">
    <subcellularLocation>
        <location evidence="1">Membrane</location>
        <topology evidence="1">Multi-pass membrane protein</topology>
    </subcellularLocation>
</comment>
<evidence type="ECO:0000256" key="6">
    <source>
        <dbReference type="SAM" id="Phobius"/>
    </source>
</evidence>
<feature type="transmembrane region" description="Helical" evidence="6">
    <location>
        <begin position="495"/>
        <end position="520"/>
    </location>
</feature>